<sequence>MIQIMLVTSLILFGVAIAITFIRVVIGPTFPDRVVAMDTIGVNLISAIAIVSILFQTKAFLEVILILGILAFISTISFSKFLERGVIIERKRDS</sequence>
<dbReference type="InterPro" id="IPR007208">
    <property type="entry name" value="MrpF/PhaF-like"/>
</dbReference>
<keyword evidence="5 9" id="KW-0812">Transmembrane</keyword>
<gene>
    <name evidence="10" type="ORF">AB4Y30_17425</name>
</gene>
<keyword evidence="6 9" id="KW-1133">Transmembrane helix</keyword>
<evidence type="ECO:0000256" key="3">
    <source>
        <dbReference type="ARBA" id="ARBA00022448"/>
    </source>
</evidence>
<dbReference type="PIRSF" id="PIRSF028784">
    <property type="entry name" value="MrpF"/>
    <property type="match status" value="1"/>
</dbReference>
<evidence type="ECO:0000256" key="5">
    <source>
        <dbReference type="ARBA" id="ARBA00022692"/>
    </source>
</evidence>
<evidence type="ECO:0000256" key="6">
    <source>
        <dbReference type="ARBA" id="ARBA00022989"/>
    </source>
</evidence>
<feature type="transmembrane region" description="Helical" evidence="9">
    <location>
        <begin position="35"/>
        <end position="55"/>
    </location>
</feature>
<dbReference type="PANTHER" id="PTHR34702:SF1">
    <property type="entry name" value="NA(+)_H(+) ANTIPORTER SUBUNIT F"/>
    <property type="match status" value="1"/>
</dbReference>
<keyword evidence="3 8" id="KW-0813">Transport</keyword>
<proteinExistence type="inferred from homology"/>
<dbReference type="GO" id="GO:0005886">
    <property type="term" value="C:plasma membrane"/>
    <property type="evidence" value="ECO:0007669"/>
    <property type="project" value="UniProtKB-SubCell"/>
</dbReference>
<feature type="transmembrane region" description="Helical" evidence="9">
    <location>
        <begin position="6"/>
        <end position="26"/>
    </location>
</feature>
<evidence type="ECO:0000256" key="4">
    <source>
        <dbReference type="ARBA" id="ARBA00022475"/>
    </source>
</evidence>
<comment type="subcellular location">
    <subcellularLocation>
        <location evidence="1 8">Cell membrane</location>
        <topology evidence="1 8">Multi-pass membrane protein</topology>
    </subcellularLocation>
</comment>
<evidence type="ECO:0000256" key="8">
    <source>
        <dbReference type="PIRNR" id="PIRNR028784"/>
    </source>
</evidence>
<keyword evidence="4 8" id="KW-1003">Cell membrane</keyword>
<dbReference type="AlphaFoldDB" id="A0AB39HRX9"/>
<dbReference type="GO" id="GO:0015385">
    <property type="term" value="F:sodium:proton antiporter activity"/>
    <property type="evidence" value="ECO:0007669"/>
    <property type="project" value="TreeGrafter"/>
</dbReference>
<evidence type="ECO:0000256" key="7">
    <source>
        <dbReference type="ARBA" id="ARBA00023136"/>
    </source>
</evidence>
<reference evidence="10" key="1">
    <citation type="submission" date="2024-07" db="EMBL/GenBank/DDBJ databases">
        <title>Halotolerant mesophilic bacterium Ornithinibacillus sp. 4-3, sp. nov., isolated from soil.</title>
        <authorList>
            <person name="Sidarenka A.V."/>
            <person name="Guliayeva D.E."/>
            <person name="Leanovich S.I."/>
            <person name="Hileuskaya K.S."/>
            <person name="Akhremchuk A.E."/>
            <person name="Sikolenko M.A."/>
            <person name="Valentovich L.N."/>
        </authorList>
    </citation>
    <scope>NUCLEOTIDE SEQUENCE</scope>
    <source>
        <strain evidence="10">4-3</strain>
    </source>
</reference>
<keyword evidence="7 8" id="KW-0472">Membrane</keyword>
<dbReference type="PANTHER" id="PTHR34702">
    <property type="entry name" value="NA(+)/H(+) ANTIPORTER SUBUNIT F1"/>
    <property type="match status" value="1"/>
</dbReference>
<comment type="similarity">
    <text evidence="2 8">Belongs to the CPA3 antiporters (TC 2.A.63) subunit F family.</text>
</comment>
<evidence type="ECO:0000313" key="10">
    <source>
        <dbReference type="EMBL" id="XDK32766.1"/>
    </source>
</evidence>
<feature type="transmembrane region" description="Helical" evidence="9">
    <location>
        <begin position="61"/>
        <end position="82"/>
    </location>
</feature>
<dbReference type="RefSeq" id="WP_368653454.1">
    <property type="nucleotide sequence ID" value="NZ_CP162599.1"/>
</dbReference>
<name>A0AB39HRX9_9BACI</name>
<dbReference type="NCBIfam" id="NF009248">
    <property type="entry name" value="PRK12600.1"/>
    <property type="match status" value="1"/>
</dbReference>
<dbReference type="Pfam" id="PF04066">
    <property type="entry name" value="MrpF_PhaF"/>
    <property type="match status" value="1"/>
</dbReference>
<evidence type="ECO:0000256" key="9">
    <source>
        <dbReference type="SAM" id="Phobius"/>
    </source>
</evidence>
<dbReference type="EMBL" id="CP162599">
    <property type="protein sequence ID" value="XDK32766.1"/>
    <property type="molecule type" value="Genomic_DNA"/>
</dbReference>
<keyword evidence="8" id="KW-0406">Ion transport</keyword>
<accession>A0AB39HRX9</accession>
<organism evidence="10">
    <name type="scientific">Ornithinibacillus sp. 4-3</name>
    <dbReference type="NCBI Taxonomy" id="3231488"/>
    <lineage>
        <taxon>Bacteria</taxon>
        <taxon>Bacillati</taxon>
        <taxon>Bacillota</taxon>
        <taxon>Bacilli</taxon>
        <taxon>Bacillales</taxon>
        <taxon>Bacillaceae</taxon>
        <taxon>Ornithinibacillus</taxon>
    </lineage>
</organism>
<protein>
    <submittedName>
        <fullName evidence="10">Na(+)/H(+) antiporter subunit F1</fullName>
    </submittedName>
</protein>
<evidence type="ECO:0000256" key="2">
    <source>
        <dbReference type="ARBA" id="ARBA00009212"/>
    </source>
</evidence>
<evidence type="ECO:0000256" key="1">
    <source>
        <dbReference type="ARBA" id="ARBA00004651"/>
    </source>
</evidence>
<keyword evidence="8" id="KW-0050">Antiport</keyword>